<accession>A0AAD2D6L2</accession>
<dbReference type="AlphaFoldDB" id="A0AAD2D6L2"/>
<gene>
    <name evidence="1" type="ORF">ECRASSUSDP1_LOCUS22944</name>
</gene>
<dbReference type="EMBL" id="CAMPGE010023566">
    <property type="protein sequence ID" value="CAI2381488.1"/>
    <property type="molecule type" value="Genomic_DNA"/>
</dbReference>
<organism evidence="1 2">
    <name type="scientific">Euplotes crassus</name>
    <dbReference type="NCBI Taxonomy" id="5936"/>
    <lineage>
        <taxon>Eukaryota</taxon>
        <taxon>Sar</taxon>
        <taxon>Alveolata</taxon>
        <taxon>Ciliophora</taxon>
        <taxon>Intramacronucleata</taxon>
        <taxon>Spirotrichea</taxon>
        <taxon>Hypotrichia</taxon>
        <taxon>Euplotida</taxon>
        <taxon>Euplotidae</taxon>
        <taxon>Moneuplotes</taxon>
    </lineage>
</organism>
<evidence type="ECO:0000313" key="1">
    <source>
        <dbReference type="EMBL" id="CAI2381488.1"/>
    </source>
</evidence>
<sequence length="177" mass="20778">MLKNLRLAKVNNRRVSKIKKAEYSGQFCLRLKKPKKKSVTQLQGLISVIKKKGLKRIDEIEPPKAMKNRVMSQTKYDIAENYRYSNFSVLSSRNNEQIRNIKSFHELDQEDYMRRKSSLFHQFEVYKSIDADDSSPSILSKYLSVDNFEDEQNKTCLPKLANHDGEDFFTFTPKNKT</sequence>
<protein>
    <submittedName>
        <fullName evidence="1">Uncharacterized protein</fullName>
    </submittedName>
</protein>
<keyword evidence="2" id="KW-1185">Reference proteome</keyword>
<evidence type="ECO:0000313" key="2">
    <source>
        <dbReference type="Proteomes" id="UP001295684"/>
    </source>
</evidence>
<proteinExistence type="predicted"/>
<dbReference type="Proteomes" id="UP001295684">
    <property type="component" value="Unassembled WGS sequence"/>
</dbReference>
<reference evidence="1" key="1">
    <citation type="submission" date="2023-07" db="EMBL/GenBank/DDBJ databases">
        <authorList>
            <consortium name="AG Swart"/>
            <person name="Singh M."/>
            <person name="Singh A."/>
            <person name="Seah K."/>
            <person name="Emmerich C."/>
        </authorList>
    </citation>
    <scope>NUCLEOTIDE SEQUENCE</scope>
    <source>
        <strain evidence="1">DP1</strain>
    </source>
</reference>
<comment type="caution">
    <text evidence="1">The sequence shown here is derived from an EMBL/GenBank/DDBJ whole genome shotgun (WGS) entry which is preliminary data.</text>
</comment>
<name>A0AAD2D6L2_EUPCR</name>